<dbReference type="InterPro" id="IPR016181">
    <property type="entry name" value="Acyl_CoA_acyltransferase"/>
</dbReference>
<dbReference type="SUPFAM" id="SSF55729">
    <property type="entry name" value="Acyl-CoA N-acyltransferases (Nat)"/>
    <property type="match status" value="2"/>
</dbReference>
<comment type="similarity">
    <text evidence="2">Belongs to the histone deacetylase family.</text>
</comment>
<evidence type="ECO:0000256" key="3">
    <source>
        <dbReference type="ARBA" id="ARBA00022723"/>
    </source>
</evidence>
<dbReference type="CDD" id="cd04301">
    <property type="entry name" value="NAT_SF"/>
    <property type="match status" value="1"/>
</dbReference>
<keyword evidence="3" id="KW-0479">Metal-binding</keyword>
<dbReference type="Pfam" id="PF00850">
    <property type="entry name" value="Hist_deacetyl"/>
    <property type="match status" value="1"/>
</dbReference>
<proteinExistence type="inferred from homology"/>
<feature type="domain" description="N-acetyltransferase" evidence="6">
    <location>
        <begin position="599"/>
        <end position="752"/>
    </location>
</feature>
<evidence type="ECO:0000256" key="4">
    <source>
        <dbReference type="ARBA" id="ARBA00022801"/>
    </source>
</evidence>
<keyword evidence="4" id="KW-0378">Hydrolase</keyword>
<dbReference type="PANTHER" id="PTHR10625:SF17">
    <property type="entry name" value="HISTONE DEACETYLASE 8"/>
    <property type="match status" value="1"/>
</dbReference>
<dbReference type="InterPro" id="IPR023696">
    <property type="entry name" value="Ureohydrolase_dom_sf"/>
</dbReference>
<dbReference type="Gene3D" id="3.40.800.20">
    <property type="entry name" value="Histone deacetylase domain"/>
    <property type="match status" value="1"/>
</dbReference>
<keyword evidence="8" id="KW-1185">Reference proteome</keyword>
<dbReference type="InterPro" id="IPR000286">
    <property type="entry name" value="HDACs"/>
</dbReference>
<keyword evidence="5" id="KW-0862">Zinc</keyword>
<sequence>MFRIRKVPDARAPSNRTAVAEAQAILRAQFPGMAPDDIDALPGRLEDPFTHRFVAELLVAEDARSHVRAAAVMLYDPELAFAFLDMLATTPGASPGRGTGGALYERVRLEAAALGAKGLYFECLPDDSETSPDPAIRAQNAARLKFYERFGARPIVGTAYETPLSPEDTDMPHLVFDGLGRHDLPDSERLQDIVRAILERKYGTLCPSDYVAEVVGSIHEEAYALRPPRYKGTKTVAAPAEMRRPIPLIVNDRHDIHHIRERGYVESPIRIKLILDDLDATGLFVRHETRHFPDRWIREVHDARLLDYLKSACAEAPEKTSIYPYVFPVRNATRPPKERSVLAGYWCIDTFTPINRNAWPAARRAVDCTLTAAEAVLGGAPAAYALVRPPGHHAERKTFGGFCYLCSGAVAANYLSHYGKVAILDIDYHHGNGQQDIFYERADVLTVSIHGDPSFAYPYFTGFRSETGLGCGAGHNLNIPLPETVSPAQYIDALDQALERIGEFRPDYLVLSLGFDTGRGDPTGTWSNRPEDFRRIGALIAEQGYPTVLVQEGGYRIRTLGANARAFFDGLAGGLGSAPCPNAAPSRTANAPAPRRWRTSVRPEDPGRIRALVAATDRFSADEIEIAVELAQERITLGRASGYHFLFANRGDRLEGFACFGQIPGSETSWDLYWIAVQPEQHGQGLGAEILRRVEATIGRAGGRQVFIDTSSSPAYASTRTFYLRQGYHLAAELADFYRQGDGKAIYAKALSA</sequence>
<dbReference type="Gene3D" id="3.40.630.30">
    <property type="match status" value="2"/>
</dbReference>
<evidence type="ECO:0000259" key="6">
    <source>
        <dbReference type="PROSITE" id="PS51186"/>
    </source>
</evidence>
<dbReference type="Pfam" id="PF13508">
    <property type="entry name" value="Acetyltransf_7"/>
    <property type="match status" value="1"/>
</dbReference>
<dbReference type="PANTHER" id="PTHR10625">
    <property type="entry name" value="HISTONE DEACETYLASE HDAC1-RELATED"/>
    <property type="match status" value="1"/>
</dbReference>
<feature type="domain" description="N-acetyltransferase" evidence="6">
    <location>
        <begin position="2"/>
        <end position="176"/>
    </location>
</feature>
<evidence type="ECO:0000313" key="7">
    <source>
        <dbReference type="EMBL" id="WYK18176.1"/>
    </source>
</evidence>
<reference evidence="7 8" key="1">
    <citation type="submission" date="2024-02" db="EMBL/GenBank/DDBJ databases">
        <title>Roseovarius strain W115 nov., isolated from a marine algae.</title>
        <authorList>
            <person name="Lee M.W."/>
            <person name="Lee J.K."/>
            <person name="Kim J.M."/>
            <person name="Choi D.G."/>
            <person name="Baek J.H."/>
            <person name="Bayburt H."/>
            <person name="Jung J.J."/>
            <person name="Han D.M."/>
            <person name="Jeon C.O."/>
        </authorList>
    </citation>
    <scope>NUCLEOTIDE SEQUENCE [LARGE SCALE GENOMIC DNA]</scope>
    <source>
        <strain evidence="7 8">W115</strain>
    </source>
</reference>
<dbReference type="SUPFAM" id="SSF52768">
    <property type="entry name" value="Arginase/deacetylase"/>
    <property type="match status" value="1"/>
</dbReference>
<dbReference type="RefSeq" id="WP_317054859.1">
    <property type="nucleotide sequence ID" value="NZ_CP146606.1"/>
</dbReference>
<dbReference type="PROSITE" id="PS51186">
    <property type="entry name" value="GNAT"/>
    <property type="match status" value="2"/>
</dbReference>
<gene>
    <name evidence="7" type="ORF">RZS32_017645</name>
</gene>
<keyword evidence="7" id="KW-0012">Acyltransferase</keyword>
<dbReference type="InterPro" id="IPR023801">
    <property type="entry name" value="His_deacetylse_dom"/>
</dbReference>
<keyword evidence="7" id="KW-0808">Transferase</keyword>
<organism evidence="7 8">
    <name type="scientific">Roseovarius rhodophyticola</name>
    <dbReference type="NCBI Taxonomy" id="3080827"/>
    <lineage>
        <taxon>Bacteria</taxon>
        <taxon>Pseudomonadati</taxon>
        <taxon>Pseudomonadota</taxon>
        <taxon>Alphaproteobacteria</taxon>
        <taxon>Rhodobacterales</taxon>
        <taxon>Roseobacteraceae</taxon>
        <taxon>Roseovarius</taxon>
    </lineage>
</organism>
<dbReference type="PRINTS" id="PR01270">
    <property type="entry name" value="HDASUPER"/>
</dbReference>
<dbReference type="EMBL" id="CP146606">
    <property type="protein sequence ID" value="WYK18176.1"/>
    <property type="molecule type" value="Genomic_DNA"/>
</dbReference>
<dbReference type="InterPro" id="IPR037138">
    <property type="entry name" value="His_deacetylse_dom_sf"/>
</dbReference>
<dbReference type="GO" id="GO:0016746">
    <property type="term" value="F:acyltransferase activity"/>
    <property type="evidence" value="ECO:0007669"/>
    <property type="project" value="UniProtKB-KW"/>
</dbReference>
<accession>A0ABZ2TEU5</accession>
<dbReference type="CDD" id="cd10001">
    <property type="entry name" value="HDAC_classII_APAH"/>
    <property type="match status" value="1"/>
</dbReference>
<comment type="cofactor">
    <cofactor evidence="1">
        <name>Zn(2+)</name>
        <dbReference type="ChEBI" id="CHEBI:29105"/>
    </cofactor>
</comment>
<evidence type="ECO:0000256" key="2">
    <source>
        <dbReference type="ARBA" id="ARBA00005947"/>
    </source>
</evidence>
<evidence type="ECO:0000256" key="5">
    <source>
        <dbReference type="ARBA" id="ARBA00022833"/>
    </source>
</evidence>
<evidence type="ECO:0000313" key="8">
    <source>
        <dbReference type="Proteomes" id="UP001281305"/>
    </source>
</evidence>
<evidence type="ECO:0000256" key="1">
    <source>
        <dbReference type="ARBA" id="ARBA00001947"/>
    </source>
</evidence>
<dbReference type="EC" id="2.3.1.-" evidence="7"/>
<dbReference type="Proteomes" id="UP001281305">
    <property type="component" value="Chromosome"/>
</dbReference>
<dbReference type="InterPro" id="IPR000182">
    <property type="entry name" value="GNAT_dom"/>
</dbReference>
<name>A0ABZ2TEU5_9RHOB</name>
<protein>
    <submittedName>
        <fullName evidence="7">GNAT family N-acetyltransferase</fullName>
        <ecNumber evidence="7">2.3.1.-</ecNumber>
    </submittedName>
</protein>